<evidence type="ECO:0000313" key="2">
    <source>
        <dbReference type="EMBL" id="CDW27718.1"/>
    </source>
</evidence>
<name>A0A0K2TNT0_LEPSM</name>
<dbReference type="AlphaFoldDB" id="A0A0K2TNT0"/>
<feature type="transmembrane region" description="Helical" evidence="1">
    <location>
        <begin position="43"/>
        <end position="62"/>
    </location>
</feature>
<dbReference type="EMBL" id="HACA01010357">
    <property type="protein sequence ID" value="CDW27718.1"/>
    <property type="molecule type" value="Transcribed_RNA"/>
</dbReference>
<evidence type="ECO:0000256" key="1">
    <source>
        <dbReference type="SAM" id="Phobius"/>
    </source>
</evidence>
<reference evidence="2" key="1">
    <citation type="submission" date="2014-05" db="EMBL/GenBank/DDBJ databases">
        <authorList>
            <person name="Chronopoulou M."/>
        </authorList>
    </citation>
    <scope>NUCLEOTIDE SEQUENCE</scope>
    <source>
        <tissue evidence="2">Whole organism</tissue>
    </source>
</reference>
<feature type="non-terminal residue" evidence="2">
    <location>
        <position position="1"/>
    </location>
</feature>
<organism evidence="2">
    <name type="scientific">Lepeophtheirus salmonis</name>
    <name type="common">Salmon louse</name>
    <name type="synonym">Caligus salmonis</name>
    <dbReference type="NCBI Taxonomy" id="72036"/>
    <lineage>
        <taxon>Eukaryota</taxon>
        <taxon>Metazoa</taxon>
        <taxon>Ecdysozoa</taxon>
        <taxon>Arthropoda</taxon>
        <taxon>Crustacea</taxon>
        <taxon>Multicrustacea</taxon>
        <taxon>Hexanauplia</taxon>
        <taxon>Copepoda</taxon>
        <taxon>Siphonostomatoida</taxon>
        <taxon>Caligidae</taxon>
        <taxon>Lepeophtheirus</taxon>
    </lineage>
</organism>
<protein>
    <submittedName>
        <fullName evidence="2">Uncharacterized protein</fullName>
    </submittedName>
</protein>
<keyword evidence="1" id="KW-1133">Transmembrane helix</keyword>
<keyword evidence="1" id="KW-0812">Transmembrane</keyword>
<proteinExistence type="predicted"/>
<keyword evidence="1" id="KW-0472">Membrane</keyword>
<sequence length="87" mass="9927">ILGTYCLRVGLENGDQSNYILIGTSNTSYHVAQEGFCHFIVLAYKYFATSIFSIFLTIYFIYHQTYHLLSFCQASNSCFQILFGIVS</sequence>
<accession>A0A0K2TNT0</accession>